<evidence type="ECO:0000313" key="2">
    <source>
        <dbReference type="EMBL" id="GJE85905.1"/>
    </source>
</evidence>
<accession>A0A9P3G1C5</accession>
<comment type="caution">
    <text evidence="2">The sequence shown here is derived from an EMBL/GenBank/DDBJ whole genome shotgun (WGS) entry which is preliminary data.</text>
</comment>
<feature type="compositionally biased region" description="Basic and acidic residues" evidence="1">
    <location>
        <begin position="98"/>
        <end position="118"/>
    </location>
</feature>
<dbReference type="AlphaFoldDB" id="A0A9P3G1C5"/>
<evidence type="ECO:0000313" key="3">
    <source>
        <dbReference type="Proteomes" id="UP000703269"/>
    </source>
</evidence>
<reference evidence="2 3" key="1">
    <citation type="submission" date="2021-08" db="EMBL/GenBank/DDBJ databases">
        <title>Draft Genome Sequence of Phanerochaete sordida strain YK-624.</title>
        <authorList>
            <person name="Mori T."/>
            <person name="Dohra H."/>
            <person name="Suzuki T."/>
            <person name="Kawagishi H."/>
            <person name="Hirai H."/>
        </authorList>
    </citation>
    <scope>NUCLEOTIDE SEQUENCE [LARGE SCALE GENOMIC DNA]</scope>
    <source>
        <strain evidence="2 3">YK-624</strain>
    </source>
</reference>
<feature type="region of interest" description="Disordered" evidence="1">
    <location>
        <begin position="86"/>
        <end position="118"/>
    </location>
</feature>
<proteinExistence type="predicted"/>
<protein>
    <submittedName>
        <fullName evidence="2">Uncharacterized protein</fullName>
    </submittedName>
</protein>
<sequence>MGSKKVSPQVGRWMAPDTPACTTSFANLSKRTATPPAVCHFEIVYLFACQSRSESSVPHDTSNSRSTQLCCISMILRCAAIGARLSGRRTHPSPHPHGNRDVRTRRDWSDSFSPSRDR</sequence>
<name>A0A9P3G1C5_9APHY</name>
<evidence type="ECO:0000256" key="1">
    <source>
        <dbReference type="SAM" id="MobiDB-lite"/>
    </source>
</evidence>
<dbReference type="Proteomes" id="UP000703269">
    <property type="component" value="Unassembled WGS sequence"/>
</dbReference>
<organism evidence="2 3">
    <name type="scientific">Phanerochaete sordida</name>
    <dbReference type="NCBI Taxonomy" id="48140"/>
    <lineage>
        <taxon>Eukaryota</taxon>
        <taxon>Fungi</taxon>
        <taxon>Dikarya</taxon>
        <taxon>Basidiomycota</taxon>
        <taxon>Agaricomycotina</taxon>
        <taxon>Agaricomycetes</taxon>
        <taxon>Polyporales</taxon>
        <taxon>Phanerochaetaceae</taxon>
        <taxon>Phanerochaete</taxon>
    </lineage>
</organism>
<dbReference type="EMBL" id="BPQB01000003">
    <property type="protein sequence ID" value="GJE85905.1"/>
    <property type="molecule type" value="Genomic_DNA"/>
</dbReference>
<gene>
    <name evidence="2" type="ORF">PsYK624_019840</name>
</gene>
<keyword evidence="3" id="KW-1185">Reference proteome</keyword>